<keyword evidence="3" id="KW-1185">Reference proteome</keyword>
<gene>
    <name evidence="2" type="ORF">MPEAHAMD_0681</name>
</gene>
<dbReference type="Pfam" id="PF11338">
    <property type="entry name" value="DUF3140"/>
    <property type="match status" value="1"/>
</dbReference>
<dbReference type="InterPro" id="IPR021487">
    <property type="entry name" value="DUF3140"/>
</dbReference>
<comment type="caution">
    <text evidence="2">The sequence shown here is derived from an EMBL/GenBank/DDBJ whole genome shotgun (WGS) entry which is preliminary data.</text>
</comment>
<dbReference type="AlphaFoldDB" id="A0AA37H700"/>
<dbReference type="RefSeq" id="WP_273557137.1">
    <property type="nucleotide sequence ID" value="NZ_BPQJ01000002.1"/>
</dbReference>
<name>A0AA37H700_9HYPH</name>
<evidence type="ECO:0000256" key="1">
    <source>
        <dbReference type="SAM" id="MobiDB-lite"/>
    </source>
</evidence>
<sequence>MSKKTEADAADHEEIYAAFRDAVNMAPGELEKWLDTEESQSVGWSDGAKKEGPKGGESVGHHQGRRIVEIKHTKKADLTDDDYADMRKVVAYVKRHLAQGGPKEDVKTSRWRYSLMNWGHDPLKD</sequence>
<dbReference type="PANTHER" id="PTHR40630:SF1">
    <property type="entry name" value="DNA-BINDING PROTEIN"/>
    <property type="match status" value="1"/>
</dbReference>
<accession>A0AA37H700</accession>
<dbReference type="Proteomes" id="UP001055286">
    <property type="component" value="Unassembled WGS sequence"/>
</dbReference>
<evidence type="ECO:0000313" key="2">
    <source>
        <dbReference type="EMBL" id="GJD60543.1"/>
    </source>
</evidence>
<organism evidence="2 3">
    <name type="scientific">Methylobacterium frigidaeris</name>
    <dbReference type="NCBI Taxonomy" id="2038277"/>
    <lineage>
        <taxon>Bacteria</taxon>
        <taxon>Pseudomonadati</taxon>
        <taxon>Pseudomonadota</taxon>
        <taxon>Alphaproteobacteria</taxon>
        <taxon>Hyphomicrobiales</taxon>
        <taxon>Methylobacteriaceae</taxon>
        <taxon>Methylobacterium</taxon>
    </lineage>
</organism>
<reference evidence="2" key="2">
    <citation type="submission" date="2021-08" db="EMBL/GenBank/DDBJ databases">
        <authorList>
            <person name="Tani A."/>
            <person name="Ola A."/>
            <person name="Ogura Y."/>
            <person name="Katsura K."/>
            <person name="Hayashi T."/>
        </authorList>
    </citation>
    <scope>NUCLEOTIDE SEQUENCE</scope>
    <source>
        <strain evidence="2">JCM 32048</strain>
    </source>
</reference>
<proteinExistence type="predicted"/>
<dbReference type="EMBL" id="BPQJ01000002">
    <property type="protein sequence ID" value="GJD60543.1"/>
    <property type="molecule type" value="Genomic_DNA"/>
</dbReference>
<reference evidence="2" key="1">
    <citation type="journal article" date="2016" name="Front. Microbiol.">
        <title>Genome Sequence of the Piezophilic, Mesophilic Sulfate-Reducing Bacterium Desulfovibrio indicus J2T.</title>
        <authorList>
            <person name="Cao J."/>
            <person name="Maignien L."/>
            <person name="Shao Z."/>
            <person name="Alain K."/>
            <person name="Jebbar M."/>
        </authorList>
    </citation>
    <scope>NUCLEOTIDE SEQUENCE</scope>
    <source>
        <strain evidence="2">JCM 32048</strain>
    </source>
</reference>
<feature type="region of interest" description="Disordered" evidence="1">
    <location>
        <begin position="30"/>
        <end position="65"/>
    </location>
</feature>
<dbReference type="PANTHER" id="PTHR40630">
    <property type="entry name" value="POSSIBLE DNA-BINDING PROTEIN"/>
    <property type="match status" value="1"/>
</dbReference>
<evidence type="ECO:0008006" key="4">
    <source>
        <dbReference type="Google" id="ProtNLM"/>
    </source>
</evidence>
<protein>
    <recommendedName>
        <fullName evidence="4">DNA-binding protein</fullName>
    </recommendedName>
</protein>
<evidence type="ECO:0000313" key="3">
    <source>
        <dbReference type="Proteomes" id="UP001055286"/>
    </source>
</evidence>